<dbReference type="Proteomes" id="UP000000602">
    <property type="component" value="Chromosome"/>
</dbReference>
<evidence type="ECO:0000313" key="2">
    <source>
        <dbReference type="EMBL" id="CAG35118.1"/>
    </source>
</evidence>
<dbReference type="KEGG" id="dps:DP0389"/>
<sequence length="239" mass="27302">MLIFNCTRTACNFFTVSQGGVKVSPVEPAPHTNLADDDLKNSDGTKPALMQWLIHLIRVQGKNIILAMEIKSHYCMIFAGLKKGDATTFIQLFYERLFNNMQWYGESIGFMDETSFQPMATNFIKAHDEFRFFARDDAKIQKSIDNVAKDIRLWASKHDSSGNAAEQAAEFNQRVNSIPHKAGSQQGAIPSEVMFIYWIGHFCNAQEKEIKMARQRFEVLKKRELEQLGLLLRSKKNDS</sequence>
<dbReference type="HOGENOM" id="CLU_085091_0_0_7"/>
<protein>
    <recommendedName>
        <fullName evidence="1">DUF6933 domain-containing protein</fullName>
    </recommendedName>
</protein>
<evidence type="ECO:0000259" key="1">
    <source>
        <dbReference type="Pfam" id="PF22016"/>
    </source>
</evidence>
<reference evidence="3" key="1">
    <citation type="journal article" date="2004" name="Environ. Microbiol.">
        <title>The genome of Desulfotalea psychrophila, a sulfate-reducing bacterium from permanently cold Arctic sediments.</title>
        <authorList>
            <person name="Rabus R."/>
            <person name="Ruepp A."/>
            <person name="Frickey T."/>
            <person name="Rattei T."/>
            <person name="Fartmann B."/>
            <person name="Stark M."/>
            <person name="Bauer M."/>
            <person name="Zibat A."/>
            <person name="Lombardot T."/>
            <person name="Becker I."/>
            <person name="Amann J."/>
            <person name="Gellner K."/>
            <person name="Teeling H."/>
            <person name="Leuschner W.D."/>
            <person name="Gloeckner F.-O."/>
            <person name="Lupas A.N."/>
            <person name="Amann R."/>
            <person name="Klenk H.-P."/>
        </authorList>
    </citation>
    <scope>NUCLEOTIDE SEQUENCE [LARGE SCALE GENOMIC DNA]</scope>
    <source>
        <strain evidence="3">DSM 12343 / LSv54</strain>
    </source>
</reference>
<dbReference type="RefSeq" id="WP_011187634.1">
    <property type="nucleotide sequence ID" value="NC_006138.1"/>
</dbReference>
<dbReference type="OrthoDB" id="9801392at2"/>
<evidence type="ECO:0000313" key="3">
    <source>
        <dbReference type="Proteomes" id="UP000000602"/>
    </source>
</evidence>
<organism evidence="2 3">
    <name type="scientific">Desulfotalea psychrophila (strain LSv54 / DSM 12343)</name>
    <dbReference type="NCBI Taxonomy" id="177439"/>
    <lineage>
        <taxon>Bacteria</taxon>
        <taxon>Pseudomonadati</taxon>
        <taxon>Thermodesulfobacteriota</taxon>
        <taxon>Desulfobulbia</taxon>
        <taxon>Desulfobulbales</taxon>
        <taxon>Desulfocapsaceae</taxon>
        <taxon>Desulfotalea</taxon>
    </lineage>
</organism>
<dbReference type="eggNOG" id="ENOG5032X8U">
    <property type="taxonomic scope" value="Bacteria"/>
</dbReference>
<dbReference type="InterPro" id="IPR053864">
    <property type="entry name" value="DUF6933"/>
</dbReference>
<gene>
    <name evidence="2" type="ordered locus">DP0389</name>
</gene>
<keyword evidence="3" id="KW-1185">Reference proteome</keyword>
<dbReference type="EMBL" id="CR522870">
    <property type="protein sequence ID" value="CAG35118.1"/>
    <property type="molecule type" value="Genomic_DNA"/>
</dbReference>
<accession>Q6ARA6</accession>
<feature type="domain" description="DUF6933" evidence="1">
    <location>
        <begin position="42"/>
        <end position="191"/>
    </location>
</feature>
<name>Q6ARA6_DESPS</name>
<proteinExistence type="predicted"/>
<dbReference type="AlphaFoldDB" id="Q6ARA6"/>
<dbReference type="Pfam" id="PF22016">
    <property type="entry name" value="DUF6933"/>
    <property type="match status" value="1"/>
</dbReference>